<keyword evidence="6 8" id="KW-1133">Transmembrane helix</keyword>
<evidence type="ECO:0000256" key="6">
    <source>
        <dbReference type="ARBA" id="ARBA00022989"/>
    </source>
</evidence>
<evidence type="ECO:0000256" key="8">
    <source>
        <dbReference type="SAM" id="Phobius"/>
    </source>
</evidence>
<dbReference type="GO" id="GO:0016763">
    <property type="term" value="F:pentosyltransferase activity"/>
    <property type="evidence" value="ECO:0007669"/>
    <property type="project" value="TreeGrafter"/>
</dbReference>
<proteinExistence type="predicted"/>
<evidence type="ECO:0000256" key="2">
    <source>
        <dbReference type="ARBA" id="ARBA00022475"/>
    </source>
</evidence>
<accession>A0A1G2K833</accession>
<dbReference type="GO" id="GO:0005886">
    <property type="term" value="C:plasma membrane"/>
    <property type="evidence" value="ECO:0007669"/>
    <property type="project" value="UniProtKB-SubCell"/>
</dbReference>
<feature type="transmembrane region" description="Helical" evidence="8">
    <location>
        <begin position="130"/>
        <end position="147"/>
    </location>
</feature>
<feature type="transmembrane region" description="Helical" evidence="8">
    <location>
        <begin position="281"/>
        <end position="302"/>
    </location>
</feature>
<feature type="transmembrane region" description="Helical" evidence="8">
    <location>
        <begin position="102"/>
        <end position="124"/>
    </location>
</feature>
<protein>
    <recommendedName>
        <fullName evidence="9">Glycosyltransferase RgtA/B/C/D-like domain-containing protein</fullName>
    </recommendedName>
</protein>
<dbReference type="PANTHER" id="PTHR33908:SF11">
    <property type="entry name" value="MEMBRANE PROTEIN"/>
    <property type="match status" value="1"/>
</dbReference>
<evidence type="ECO:0000313" key="11">
    <source>
        <dbReference type="Proteomes" id="UP000177152"/>
    </source>
</evidence>
<dbReference type="Pfam" id="PF13231">
    <property type="entry name" value="PMT_2"/>
    <property type="match status" value="1"/>
</dbReference>
<comment type="subcellular location">
    <subcellularLocation>
        <location evidence="1">Cell membrane</location>
        <topology evidence="1">Multi-pass membrane protein</topology>
    </subcellularLocation>
</comment>
<sequence>MSKEKILSEKSNAVSIARNTYAIGWWLCVAVLAVSSFLFLFRLGNGAFWDTDESVYAEVMREAEVSGDYLTPKFRGENFFDKPPLYYWEGLLASKIFPGPEFAYRFPSALAGILSVLATMLIAFEATGSIWTAASAGIILTLFPAFLEAGRQVKLDVPVTLPILLAFYFFLRGLRNPRWYLGVGAFIGLGVMTKSVVGLFALPAIVFYALFFRNFSWLKSAYVWCGAILGVLIVLPWHVYETYLFGSQFWNEYFFHLVVNRFAADIVNGSSASVGGFLTYILQYGAPWSILLIPLTAVLIFSKNEDRDDPFKKSSYVFACAALSIIIVFSVSTTKVIYYSVPSFSFIALSLALTGSILYRKQNMAMFFALLAPLILCAALIYTIMAGFHTYGAFAALNTLARDEKKAGLVLAANPYPEKVYEYNFGLWDTIFYYSGGRKVYLMQEDQVLNEPFFLILPTEFYRQKPFPEELASRFTTRYSGPSLTLVSFVP</sequence>
<dbReference type="GO" id="GO:0009103">
    <property type="term" value="P:lipopolysaccharide biosynthetic process"/>
    <property type="evidence" value="ECO:0007669"/>
    <property type="project" value="UniProtKB-ARBA"/>
</dbReference>
<dbReference type="InterPro" id="IPR050297">
    <property type="entry name" value="LipidA_mod_glycosyltrf_83"/>
</dbReference>
<dbReference type="InterPro" id="IPR038731">
    <property type="entry name" value="RgtA/B/C-like"/>
</dbReference>
<comment type="caution">
    <text evidence="10">The sequence shown here is derived from an EMBL/GenBank/DDBJ whole genome shotgun (WGS) entry which is preliminary data.</text>
</comment>
<feature type="transmembrane region" description="Helical" evidence="8">
    <location>
        <begin position="366"/>
        <end position="388"/>
    </location>
</feature>
<keyword evidence="2" id="KW-1003">Cell membrane</keyword>
<dbReference type="AlphaFoldDB" id="A0A1G2K833"/>
<reference evidence="10 11" key="1">
    <citation type="journal article" date="2016" name="Nat. Commun.">
        <title>Thousands of microbial genomes shed light on interconnected biogeochemical processes in an aquifer system.</title>
        <authorList>
            <person name="Anantharaman K."/>
            <person name="Brown C.T."/>
            <person name="Hug L.A."/>
            <person name="Sharon I."/>
            <person name="Castelle C.J."/>
            <person name="Probst A.J."/>
            <person name="Thomas B.C."/>
            <person name="Singh A."/>
            <person name="Wilkins M.J."/>
            <person name="Karaoz U."/>
            <person name="Brodie E.L."/>
            <person name="Williams K.H."/>
            <person name="Hubbard S.S."/>
            <person name="Banfield J.F."/>
        </authorList>
    </citation>
    <scope>NUCLEOTIDE SEQUENCE [LARGE SCALE GENOMIC DNA]</scope>
</reference>
<keyword evidence="7 8" id="KW-0472">Membrane</keyword>
<feature type="transmembrane region" description="Helical" evidence="8">
    <location>
        <begin position="314"/>
        <end position="331"/>
    </location>
</feature>
<keyword evidence="5 8" id="KW-0812">Transmembrane</keyword>
<feature type="transmembrane region" description="Helical" evidence="8">
    <location>
        <begin position="183"/>
        <end position="209"/>
    </location>
</feature>
<evidence type="ECO:0000256" key="1">
    <source>
        <dbReference type="ARBA" id="ARBA00004651"/>
    </source>
</evidence>
<evidence type="ECO:0000256" key="3">
    <source>
        <dbReference type="ARBA" id="ARBA00022676"/>
    </source>
</evidence>
<organism evidence="10 11">
    <name type="scientific">Candidatus Sungbacteria bacterium RIFCSPHIGHO2_01_FULL_47_32</name>
    <dbReference type="NCBI Taxonomy" id="1802264"/>
    <lineage>
        <taxon>Bacteria</taxon>
        <taxon>Candidatus Sungiibacteriota</taxon>
    </lineage>
</organism>
<feature type="transmembrane region" description="Helical" evidence="8">
    <location>
        <begin position="154"/>
        <end position="171"/>
    </location>
</feature>
<evidence type="ECO:0000256" key="7">
    <source>
        <dbReference type="ARBA" id="ARBA00023136"/>
    </source>
</evidence>
<dbReference type="Proteomes" id="UP000177152">
    <property type="component" value="Unassembled WGS sequence"/>
</dbReference>
<gene>
    <name evidence="10" type="ORF">A2633_01270</name>
</gene>
<evidence type="ECO:0000256" key="4">
    <source>
        <dbReference type="ARBA" id="ARBA00022679"/>
    </source>
</evidence>
<dbReference type="EMBL" id="MHQC01000032">
    <property type="protein sequence ID" value="OGZ94630.1"/>
    <property type="molecule type" value="Genomic_DNA"/>
</dbReference>
<feature type="domain" description="Glycosyltransferase RgtA/B/C/D-like" evidence="9">
    <location>
        <begin position="81"/>
        <end position="239"/>
    </location>
</feature>
<evidence type="ECO:0000256" key="5">
    <source>
        <dbReference type="ARBA" id="ARBA00022692"/>
    </source>
</evidence>
<evidence type="ECO:0000313" key="10">
    <source>
        <dbReference type="EMBL" id="OGZ94630.1"/>
    </source>
</evidence>
<feature type="transmembrane region" description="Helical" evidence="8">
    <location>
        <begin position="221"/>
        <end position="240"/>
    </location>
</feature>
<feature type="transmembrane region" description="Helical" evidence="8">
    <location>
        <begin position="337"/>
        <end position="359"/>
    </location>
</feature>
<keyword evidence="4" id="KW-0808">Transferase</keyword>
<evidence type="ECO:0000259" key="9">
    <source>
        <dbReference type="Pfam" id="PF13231"/>
    </source>
</evidence>
<keyword evidence="3" id="KW-0328">Glycosyltransferase</keyword>
<dbReference type="PANTHER" id="PTHR33908">
    <property type="entry name" value="MANNOSYLTRANSFERASE YKCB-RELATED"/>
    <property type="match status" value="1"/>
</dbReference>
<name>A0A1G2K833_9BACT</name>
<feature type="transmembrane region" description="Helical" evidence="8">
    <location>
        <begin position="20"/>
        <end position="41"/>
    </location>
</feature>